<comment type="similarity">
    <text evidence="1 7">Belongs to the methyltransferase superfamily. RsmH family.</text>
</comment>
<evidence type="ECO:0000256" key="6">
    <source>
        <dbReference type="ARBA" id="ARBA00022691"/>
    </source>
</evidence>
<dbReference type="SUPFAM" id="SSF81799">
    <property type="entry name" value="Putative methyltransferase TM0872, insert domain"/>
    <property type="match status" value="1"/>
</dbReference>
<dbReference type="InterPro" id="IPR023397">
    <property type="entry name" value="SAM-dep_MeTrfase_MraW_recog"/>
</dbReference>
<dbReference type="PANTHER" id="PTHR11265">
    <property type="entry name" value="S-ADENOSYL-METHYLTRANSFERASE MRAW"/>
    <property type="match status" value="1"/>
</dbReference>
<dbReference type="PANTHER" id="PTHR11265:SF0">
    <property type="entry name" value="12S RRNA N4-METHYLCYTIDINE METHYLTRANSFERASE"/>
    <property type="match status" value="1"/>
</dbReference>
<dbReference type="Gene3D" id="1.10.150.170">
    <property type="entry name" value="Putative methyltransferase TM0872, insert domain"/>
    <property type="match status" value="1"/>
</dbReference>
<dbReference type="SUPFAM" id="SSF53335">
    <property type="entry name" value="S-adenosyl-L-methionine-dependent methyltransferases"/>
    <property type="match status" value="1"/>
</dbReference>
<gene>
    <name evidence="7 8" type="primary">rsmH</name>
    <name evidence="8" type="ORF">ENJ51_11450</name>
</gene>
<dbReference type="Proteomes" id="UP000885750">
    <property type="component" value="Unassembled WGS sequence"/>
</dbReference>
<feature type="binding site" evidence="7">
    <location>
        <position position="58"/>
    </location>
    <ligand>
        <name>S-adenosyl-L-methionine</name>
        <dbReference type="ChEBI" id="CHEBI:59789"/>
    </ligand>
</feature>
<name>A0A7V2T4N2_LEUMU</name>
<dbReference type="Gene3D" id="3.40.50.150">
    <property type="entry name" value="Vaccinia Virus protein VP39"/>
    <property type="match status" value="1"/>
</dbReference>
<dbReference type="NCBIfam" id="TIGR00006">
    <property type="entry name" value="16S rRNA (cytosine(1402)-N(4))-methyltransferase RsmH"/>
    <property type="match status" value="1"/>
</dbReference>
<dbReference type="GO" id="GO:0071424">
    <property type="term" value="F:rRNA (cytosine-N4-)-methyltransferase activity"/>
    <property type="evidence" value="ECO:0007669"/>
    <property type="project" value="UniProtKB-UniRule"/>
</dbReference>
<evidence type="ECO:0000256" key="7">
    <source>
        <dbReference type="HAMAP-Rule" id="MF_01007"/>
    </source>
</evidence>
<keyword evidence="2 7" id="KW-0963">Cytoplasm</keyword>
<comment type="subcellular location">
    <subcellularLocation>
        <location evidence="7">Cytoplasm</location>
    </subcellularLocation>
</comment>
<dbReference type="InterPro" id="IPR029063">
    <property type="entry name" value="SAM-dependent_MTases_sf"/>
</dbReference>
<evidence type="ECO:0000256" key="2">
    <source>
        <dbReference type="ARBA" id="ARBA00022490"/>
    </source>
</evidence>
<sequence>MNDSVAVFQHATVLLREAVEALAVRSDGFYIDATFGRGGHSSLILSQLDKNGCLLLIDKDPQAIAYAKEKYAKDTRVVIWQGSFKDFPDALEQIGIDRKPDGLLLDLGVSSPQLDDASRGFSFQRDGELDMRMNPEVGESAAEWINAAEEKEIADVLWRFGEERFARRIARSIVKERVLSPIETTLRLANIIAGAVPKAKQKKGKNPATKSFQAIRIFINKELDDLDTCLQRSTQSLAIYGRIVIISFHSLEDRMVKRFLKDKSTRAKLPRGLPLMDSQLDALQGQDGIPTIIFKLVGKPIKASAREIEINTRSRSAIMRIGEKIA</sequence>
<feature type="binding site" evidence="7">
    <location>
        <begin position="38"/>
        <end position="40"/>
    </location>
    <ligand>
        <name>S-adenosyl-L-methionine</name>
        <dbReference type="ChEBI" id="CHEBI:59789"/>
    </ligand>
</feature>
<keyword evidence="6 7" id="KW-0949">S-adenosyl-L-methionine</keyword>
<dbReference type="EMBL" id="DRMS01000430">
    <property type="protein sequence ID" value="HFC93414.1"/>
    <property type="molecule type" value="Genomic_DNA"/>
</dbReference>
<proteinExistence type="inferred from homology"/>
<comment type="caution">
    <text evidence="8">The sequence shown here is derived from an EMBL/GenBank/DDBJ whole genome shotgun (WGS) entry which is preliminary data.</text>
</comment>
<dbReference type="FunFam" id="1.10.150.170:FF:000001">
    <property type="entry name" value="Ribosomal RNA small subunit methyltransferase H"/>
    <property type="match status" value="1"/>
</dbReference>
<comment type="catalytic activity">
    <reaction evidence="7">
        <text>cytidine(1402) in 16S rRNA + S-adenosyl-L-methionine = N(4)-methylcytidine(1402) in 16S rRNA + S-adenosyl-L-homocysteine + H(+)</text>
        <dbReference type="Rhea" id="RHEA:42928"/>
        <dbReference type="Rhea" id="RHEA-COMP:10286"/>
        <dbReference type="Rhea" id="RHEA-COMP:10287"/>
        <dbReference type="ChEBI" id="CHEBI:15378"/>
        <dbReference type="ChEBI" id="CHEBI:57856"/>
        <dbReference type="ChEBI" id="CHEBI:59789"/>
        <dbReference type="ChEBI" id="CHEBI:74506"/>
        <dbReference type="ChEBI" id="CHEBI:82748"/>
        <dbReference type="EC" id="2.1.1.199"/>
    </reaction>
</comment>
<evidence type="ECO:0000256" key="1">
    <source>
        <dbReference type="ARBA" id="ARBA00010396"/>
    </source>
</evidence>
<feature type="binding site" evidence="7">
    <location>
        <position position="113"/>
    </location>
    <ligand>
        <name>S-adenosyl-L-methionine</name>
        <dbReference type="ChEBI" id="CHEBI:59789"/>
    </ligand>
</feature>
<feature type="binding site" evidence="7">
    <location>
        <position position="84"/>
    </location>
    <ligand>
        <name>S-adenosyl-L-methionine</name>
        <dbReference type="ChEBI" id="CHEBI:59789"/>
    </ligand>
</feature>
<evidence type="ECO:0000256" key="5">
    <source>
        <dbReference type="ARBA" id="ARBA00022679"/>
    </source>
</evidence>
<dbReference type="AlphaFoldDB" id="A0A7V2T4N2"/>
<feature type="binding site" evidence="7">
    <location>
        <position position="106"/>
    </location>
    <ligand>
        <name>S-adenosyl-L-methionine</name>
        <dbReference type="ChEBI" id="CHEBI:59789"/>
    </ligand>
</feature>
<dbReference type="HAMAP" id="MF_01007">
    <property type="entry name" value="16SrRNA_methyltr_H"/>
    <property type="match status" value="1"/>
</dbReference>
<comment type="function">
    <text evidence="7">Specifically methylates the N4 position of cytidine in position 1402 (C1402) of 16S rRNA.</text>
</comment>
<organism evidence="8">
    <name type="scientific">Leucothrix mucor</name>
    <dbReference type="NCBI Taxonomy" id="45248"/>
    <lineage>
        <taxon>Bacteria</taxon>
        <taxon>Pseudomonadati</taxon>
        <taxon>Pseudomonadota</taxon>
        <taxon>Gammaproteobacteria</taxon>
        <taxon>Thiotrichales</taxon>
        <taxon>Thiotrichaceae</taxon>
        <taxon>Leucothrix</taxon>
    </lineage>
</organism>
<dbReference type="InterPro" id="IPR002903">
    <property type="entry name" value="RsmH"/>
</dbReference>
<evidence type="ECO:0000313" key="8">
    <source>
        <dbReference type="EMBL" id="HFC93414.1"/>
    </source>
</evidence>
<keyword evidence="3 7" id="KW-0698">rRNA processing</keyword>
<keyword evidence="4 7" id="KW-0489">Methyltransferase</keyword>
<evidence type="ECO:0000256" key="3">
    <source>
        <dbReference type="ARBA" id="ARBA00022552"/>
    </source>
</evidence>
<dbReference type="EC" id="2.1.1.199" evidence="7"/>
<reference evidence="8" key="1">
    <citation type="journal article" date="2020" name="mSystems">
        <title>Genome- and Community-Level Interaction Insights into Carbon Utilization and Element Cycling Functions of Hydrothermarchaeota in Hydrothermal Sediment.</title>
        <authorList>
            <person name="Zhou Z."/>
            <person name="Liu Y."/>
            <person name="Xu W."/>
            <person name="Pan J."/>
            <person name="Luo Z.H."/>
            <person name="Li M."/>
        </authorList>
    </citation>
    <scope>NUCLEOTIDE SEQUENCE [LARGE SCALE GENOMIC DNA]</scope>
    <source>
        <strain evidence="8">HyVt-493</strain>
    </source>
</reference>
<evidence type="ECO:0000256" key="4">
    <source>
        <dbReference type="ARBA" id="ARBA00022603"/>
    </source>
</evidence>
<dbReference type="Pfam" id="PF01795">
    <property type="entry name" value="Methyltransf_5"/>
    <property type="match status" value="1"/>
</dbReference>
<dbReference type="GO" id="GO:0070475">
    <property type="term" value="P:rRNA base methylation"/>
    <property type="evidence" value="ECO:0007669"/>
    <property type="project" value="UniProtKB-UniRule"/>
</dbReference>
<keyword evidence="5 7" id="KW-0808">Transferase</keyword>
<protein>
    <recommendedName>
        <fullName evidence="7">Ribosomal RNA small subunit methyltransferase H</fullName>
        <ecNumber evidence="7">2.1.1.199</ecNumber>
    </recommendedName>
    <alternativeName>
        <fullName evidence="7">16S rRNA m(4)C1402 methyltransferase</fullName>
    </alternativeName>
    <alternativeName>
        <fullName evidence="7">rRNA (cytosine-N(4)-)-methyltransferase RsmH</fullName>
    </alternativeName>
</protein>
<dbReference type="GO" id="GO:0005737">
    <property type="term" value="C:cytoplasm"/>
    <property type="evidence" value="ECO:0007669"/>
    <property type="project" value="UniProtKB-SubCell"/>
</dbReference>
<accession>A0A7V2T4N2</accession>
<dbReference type="PIRSF" id="PIRSF004486">
    <property type="entry name" value="MraW"/>
    <property type="match status" value="1"/>
</dbReference>